<dbReference type="AlphaFoldDB" id="A0A715VNQ6"/>
<gene>
    <name evidence="1" type="ORF">G1R28_09900</name>
</gene>
<evidence type="ECO:0000313" key="1">
    <source>
        <dbReference type="EMBL" id="HAD5037282.1"/>
    </source>
</evidence>
<proteinExistence type="predicted"/>
<organism evidence="1">
    <name type="scientific">Salmonella typhimurium</name>
    <dbReference type="NCBI Taxonomy" id="90371"/>
    <lineage>
        <taxon>Bacteria</taxon>
        <taxon>Pseudomonadati</taxon>
        <taxon>Pseudomonadota</taxon>
        <taxon>Gammaproteobacteria</taxon>
        <taxon>Enterobacterales</taxon>
        <taxon>Enterobacteriaceae</taxon>
        <taxon>Salmonella</taxon>
    </lineage>
</organism>
<name>A0A715VNQ6_SALTM</name>
<feature type="non-terminal residue" evidence="1">
    <location>
        <position position="1"/>
    </location>
</feature>
<reference evidence="1" key="1">
    <citation type="journal article" date="2018" name="Genome Biol.">
        <title>SKESA: strategic k-mer extension for scrupulous assemblies.</title>
        <authorList>
            <person name="Souvorov A."/>
            <person name="Agarwala R."/>
            <person name="Lipman D.J."/>
        </authorList>
    </citation>
    <scope>NUCLEOTIDE SEQUENCE</scope>
    <source>
        <strain evidence="1">Typhimurium</strain>
    </source>
</reference>
<comment type="caution">
    <text evidence="1">The sequence shown here is derived from an EMBL/GenBank/DDBJ whole genome shotgun (WGS) entry which is preliminary data.</text>
</comment>
<dbReference type="EMBL" id="DAAOPT010000005">
    <property type="protein sequence ID" value="HAD5037282.1"/>
    <property type="molecule type" value="Genomic_DNA"/>
</dbReference>
<sequence>TNEIGEVLKEIGHPEAAQKLAVSAEAIYLSQAKAWPDEDMSRSFQRLAELYGYGNDTVNAKRVLHQHVPSLEEEAMIDHYMNAKQWSQARELMINADRVDNKNLMLLRQICSENTPECQEHITFTLKKLTTQASITRQDDTGNQQLYQIGNIFHRLGIIPGAEQQALIQALYNKAAEPKKATP</sequence>
<accession>A0A715VNQ6</accession>
<reference evidence="1" key="2">
    <citation type="submission" date="2019-01" db="EMBL/GenBank/DDBJ databases">
        <authorList>
            <consortium name="NCBI Pathogen Detection Project"/>
        </authorList>
    </citation>
    <scope>NUCLEOTIDE SEQUENCE</scope>
    <source>
        <strain evidence="1">Typhimurium</strain>
    </source>
</reference>
<protein>
    <submittedName>
        <fullName evidence="1">Uncharacterized protein</fullName>
    </submittedName>
</protein>